<proteinExistence type="predicted"/>
<evidence type="ECO:0000313" key="1">
    <source>
        <dbReference type="EMBL" id="RBQ21280.1"/>
    </source>
</evidence>
<keyword evidence="2" id="KW-1185">Reference proteome</keyword>
<name>A0A366M6C3_9ACTN</name>
<accession>A0A366M6C3</accession>
<protein>
    <submittedName>
        <fullName evidence="1">Uncharacterized protein</fullName>
    </submittedName>
</protein>
<sequence length="60" mass="5999">MIFGGPALVLVRSGGSYVSGLLLASDGAATVPAQGLGSPLWGIVVGLPSMTCVDRWLING</sequence>
<dbReference type="EMBL" id="QMEY01000001">
    <property type="protein sequence ID" value="RBQ21280.1"/>
    <property type="molecule type" value="Genomic_DNA"/>
</dbReference>
<organism evidence="1 2">
    <name type="scientific">Spongiactinospora rosea</name>
    <dbReference type="NCBI Taxonomy" id="2248750"/>
    <lineage>
        <taxon>Bacteria</taxon>
        <taxon>Bacillati</taxon>
        <taxon>Actinomycetota</taxon>
        <taxon>Actinomycetes</taxon>
        <taxon>Streptosporangiales</taxon>
        <taxon>Streptosporangiaceae</taxon>
        <taxon>Spongiactinospora</taxon>
    </lineage>
</organism>
<evidence type="ECO:0000313" key="2">
    <source>
        <dbReference type="Proteomes" id="UP000253303"/>
    </source>
</evidence>
<reference evidence="1 2" key="1">
    <citation type="submission" date="2018-06" db="EMBL/GenBank/DDBJ databases">
        <title>Sphaerisporangium craniellae sp. nov., isolated from a marine sponge in the South China Sea.</title>
        <authorList>
            <person name="Li L."/>
        </authorList>
    </citation>
    <scope>NUCLEOTIDE SEQUENCE [LARGE SCALE GENOMIC DNA]</scope>
    <source>
        <strain evidence="1 2">LHW63015</strain>
    </source>
</reference>
<gene>
    <name evidence="1" type="ORF">DP939_00710</name>
</gene>
<comment type="caution">
    <text evidence="1">The sequence shown here is derived from an EMBL/GenBank/DDBJ whole genome shotgun (WGS) entry which is preliminary data.</text>
</comment>
<dbReference type="AlphaFoldDB" id="A0A366M6C3"/>
<dbReference type="Proteomes" id="UP000253303">
    <property type="component" value="Unassembled WGS sequence"/>
</dbReference>